<dbReference type="InterPro" id="IPR037401">
    <property type="entry name" value="SnoaL-like"/>
</dbReference>
<protein>
    <submittedName>
        <fullName evidence="2">Nuclear transport factor 2 family protein</fullName>
    </submittedName>
</protein>
<evidence type="ECO:0000313" key="3">
    <source>
        <dbReference type="Proteomes" id="UP001576780"/>
    </source>
</evidence>
<keyword evidence="3" id="KW-1185">Reference proteome</keyword>
<proteinExistence type="predicted"/>
<comment type="caution">
    <text evidence="2">The sequence shown here is derived from an EMBL/GenBank/DDBJ whole genome shotgun (WGS) entry which is preliminary data.</text>
</comment>
<feature type="domain" description="SnoaL-like" evidence="1">
    <location>
        <begin position="32"/>
        <end position="119"/>
    </location>
</feature>
<dbReference type="Gene3D" id="3.10.450.50">
    <property type="match status" value="1"/>
</dbReference>
<name>A0ABV4WQ36_9CYAN</name>
<dbReference type="RefSeq" id="WP_413279552.1">
    <property type="nucleotide sequence ID" value="NZ_JBHFNT010000201.1"/>
</dbReference>
<dbReference type="Proteomes" id="UP001576780">
    <property type="component" value="Unassembled WGS sequence"/>
</dbReference>
<organism evidence="2 3">
    <name type="scientific">Floridaenema evergladense BLCC-F167</name>
    <dbReference type="NCBI Taxonomy" id="3153639"/>
    <lineage>
        <taxon>Bacteria</taxon>
        <taxon>Bacillati</taxon>
        <taxon>Cyanobacteriota</taxon>
        <taxon>Cyanophyceae</taxon>
        <taxon>Oscillatoriophycideae</taxon>
        <taxon>Aerosakkonematales</taxon>
        <taxon>Aerosakkonemataceae</taxon>
        <taxon>Floridanema</taxon>
        <taxon>Floridanema evergladense</taxon>
    </lineage>
</organism>
<dbReference type="Pfam" id="PF12680">
    <property type="entry name" value="SnoaL_2"/>
    <property type="match status" value="1"/>
</dbReference>
<reference evidence="2 3" key="1">
    <citation type="submission" date="2024-09" db="EMBL/GenBank/DDBJ databases">
        <title>Floridaenema gen nov. (Aerosakkonemataceae, Aerosakkonematales ord. nov., Cyanobacteria) from benthic tropical and subtropical fresh waters, with the description of four new species.</title>
        <authorList>
            <person name="Moretto J.A."/>
            <person name="Berthold D.E."/>
            <person name="Lefler F.W."/>
            <person name="Huang I.-S."/>
            <person name="Laughinghouse H. IV."/>
        </authorList>
    </citation>
    <scope>NUCLEOTIDE SEQUENCE [LARGE SCALE GENOMIC DNA]</scope>
    <source>
        <strain evidence="2 3">BLCC-F167</strain>
    </source>
</reference>
<accession>A0ABV4WQ36</accession>
<evidence type="ECO:0000313" key="2">
    <source>
        <dbReference type="EMBL" id="MFB2837199.1"/>
    </source>
</evidence>
<sequence length="138" mass="15633">MTEQQDILSGKSSTSVIFPGDRANIVQRFLTTTRTADEFASYFTEDASFRFANAPEVVGRKAIHESSVAFRQKLKSVTHDIKSMWEMGDVVVCEMEVTYTRHDGKTLKIPCCDIIRFDEINLIRSLQAFLDISPLFSS</sequence>
<dbReference type="InterPro" id="IPR032710">
    <property type="entry name" value="NTF2-like_dom_sf"/>
</dbReference>
<dbReference type="SUPFAM" id="SSF54427">
    <property type="entry name" value="NTF2-like"/>
    <property type="match status" value="1"/>
</dbReference>
<gene>
    <name evidence="2" type="ORF">ACE1CA_21955</name>
</gene>
<evidence type="ECO:0000259" key="1">
    <source>
        <dbReference type="Pfam" id="PF12680"/>
    </source>
</evidence>
<dbReference type="EMBL" id="JBHFNT010000201">
    <property type="protein sequence ID" value="MFB2837199.1"/>
    <property type="molecule type" value="Genomic_DNA"/>
</dbReference>